<dbReference type="SUPFAM" id="SSF49464">
    <property type="entry name" value="Carboxypeptidase regulatory domain-like"/>
    <property type="match status" value="1"/>
</dbReference>
<dbReference type="Proteomes" id="UP000253606">
    <property type="component" value="Chromosome"/>
</dbReference>
<accession>A0A2Z5G9X3</accession>
<name>A0A2Z5G9X3_9BACT</name>
<evidence type="ECO:0000313" key="2">
    <source>
        <dbReference type="Proteomes" id="UP000253606"/>
    </source>
</evidence>
<dbReference type="AlphaFoldDB" id="A0A2Z5G9X3"/>
<evidence type="ECO:0000313" key="1">
    <source>
        <dbReference type="EMBL" id="AXC15504.1"/>
    </source>
</evidence>
<sequence length="181" mass="19833">MSTPTHISGRLVDQAGAPLKTSKVELRSYLSGTQQTPVKIVTTDTDGEFDLGKLGPGKYRLLPSSTRALEQPQHFSCPKEERKLAVDSEPTLPIFLYQVVRFADWNSSAPGGRMIDLYCSARATPPESDAFERRVPTIGSGTIILDIAPSSCARTDHVSCRYHPFPNITAAANHYIGERSE</sequence>
<proteinExistence type="predicted"/>
<gene>
    <name evidence="1" type="ORF">ACPOL_6263</name>
</gene>
<dbReference type="InterPro" id="IPR008969">
    <property type="entry name" value="CarboxyPept-like_regulatory"/>
</dbReference>
<protein>
    <submittedName>
        <fullName evidence="1">Uncharacterized protein</fullName>
    </submittedName>
</protein>
<reference evidence="1 2" key="1">
    <citation type="journal article" date="2018" name="Front. Microbiol.">
        <title>Hydrolytic Capabilities as a Key to Environmental Success: Chitinolytic and Cellulolytic Acidobacteria From Acidic Sub-arctic Soils and Boreal Peatlands.</title>
        <authorList>
            <person name="Belova S.E."/>
            <person name="Ravin N.V."/>
            <person name="Pankratov T.A."/>
            <person name="Rakitin A.L."/>
            <person name="Ivanova A.A."/>
            <person name="Beletsky A.V."/>
            <person name="Mardanov A.V."/>
            <person name="Sinninghe Damste J.S."/>
            <person name="Dedysh S.N."/>
        </authorList>
    </citation>
    <scope>NUCLEOTIDE SEQUENCE [LARGE SCALE GENOMIC DNA]</scope>
    <source>
        <strain evidence="1 2">SBC82</strain>
    </source>
</reference>
<dbReference type="KEGG" id="abas:ACPOL_6263"/>
<dbReference type="RefSeq" id="WP_201759350.1">
    <property type="nucleotide sequence ID" value="NZ_CP030840.1"/>
</dbReference>
<dbReference type="Gene3D" id="2.60.40.1120">
    <property type="entry name" value="Carboxypeptidase-like, regulatory domain"/>
    <property type="match status" value="1"/>
</dbReference>
<keyword evidence="2" id="KW-1185">Reference proteome</keyword>
<dbReference type="EMBL" id="CP030840">
    <property type="protein sequence ID" value="AXC15504.1"/>
    <property type="molecule type" value="Genomic_DNA"/>
</dbReference>
<organism evidence="1 2">
    <name type="scientific">Acidisarcina polymorpha</name>
    <dbReference type="NCBI Taxonomy" id="2211140"/>
    <lineage>
        <taxon>Bacteria</taxon>
        <taxon>Pseudomonadati</taxon>
        <taxon>Acidobacteriota</taxon>
        <taxon>Terriglobia</taxon>
        <taxon>Terriglobales</taxon>
        <taxon>Acidobacteriaceae</taxon>
        <taxon>Acidisarcina</taxon>
    </lineage>
</organism>